<keyword evidence="2" id="KW-1185">Reference proteome</keyword>
<comment type="caution">
    <text evidence="1">The sequence shown here is derived from an EMBL/GenBank/DDBJ whole genome shotgun (WGS) entry which is preliminary data.</text>
</comment>
<organism evidence="1 2">
    <name type="scientific">Carboxylicivirga marina</name>
    <dbReference type="NCBI Taxonomy" id="2800988"/>
    <lineage>
        <taxon>Bacteria</taxon>
        <taxon>Pseudomonadati</taxon>
        <taxon>Bacteroidota</taxon>
        <taxon>Bacteroidia</taxon>
        <taxon>Marinilabiliales</taxon>
        <taxon>Marinilabiliaceae</taxon>
        <taxon>Carboxylicivirga</taxon>
    </lineage>
</organism>
<evidence type="ECO:0008006" key="3">
    <source>
        <dbReference type="Google" id="ProtNLM"/>
    </source>
</evidence>
<sequence>MGKKSLKIAFIILWILPLLANSQSKLVWLHGKVISQSNKRPIPLAQIASYKKMNVYVADSVGEFRIILDSKDSIRVLALGFDAHTFSLNSFEVDADRMYTFSLKPIAYQIEQIDINANKHYNDYMENLKAMRRKQMEMDLQLPSHIQLGRKPDVPVDILPSYRRNPPVLAAILQPANFIYYHTAKSEKQKRKMMKVLKYEKQRQYMTNEMMQKISGLNGDKLNGFIIYCNANIKFEKNDTPLSIKYKVVDLFEAYKRDKND</sequence>
<dbReference type="EMBL" id="JAENRR010000014">
    <property type="protein sequence ID" value="MBK3517304.1"/>
    <property type="molecule type" value="Genomic_DNA"/>
</dbReference>
<protein>
    <recommendedName>
        <fullName evidence="3">DUF4369 domain-containing protein</fullName>
    </recommendedName>
</protein>
<name>A0ABS1HI33_9BACT</name>
<reference evidence="1 2" key="1">
    <citation type="submission" date="2021-01" db="EMBL/GenBank/DDBJ databases">
        <title>Carboxyliciviraga sp.nov., isolated from coastal sediments.</title>
        <authorList>
            <person name="Lu D."/>
            <person name="Zhang T."/>
        </authorList>
    </citation>
    <scope>NUCLEOTIDE SEQUENCE [LARGE SCALE GENOMIC DNA]</scope>
    <source>
        <strain evidence="1 2">N1Y132</strain>
    </source>
</reference>
<evidence type="ECO:0000313" key="1">
    <source>
        <dbReference type="EMBL" id="MBK3517304.1"/>
    </source>
</evidence>
<accession>A0ABS1HI33</accession>
<evidence type="ECO:0000313" key="2">
    <source>
        <dbReference type="Proteomes" id="UP000605676"/>
    </source>
</evidence>
<proteinExistence type="predicted"/>
<dbReference type="Proteomes" id="UP000605676">
    <property type="component" value="Unassembled WGS sequence"/>
</dbReference>
<dbReference type="RefSeq" id="WP_200464531.1">
    <property type="nucleotide sequence ID" value="NZ_JAENRR010000014.1"/>
</dbReference>
<gene>
    <name evidence="1" type="ORF">JIV24_08130</name>
</gene>